<protein>
    <submittedName>
        <fullName evidence="1">BrnT family toxin</fullName>
    </submittedName>
</protein>
<dbReference type="Pfam" id="PF04365">
    <property type="entry name" value="BrnT_toxin"/>
    <property type="match status" value="1"/>
</dbReference>
<accession>A0A4R5UMD4</accession>
<comment type="caution">
    <text evidence="1">The sequence shown here is derived from an EMBL/GenBank/DDBJ whole genome shotgun (WGS) entry which is preliminary data.</text>
</comment>
<organism evidence="1 2">
    <name type="scientific">Rhizobium deserti</name>
    <dbReference type="NCBI Taxonomy" id="2547961"/>
    <lineage>
        <taxon>Bacteria</taxon>
        <taxon>Pseudomonadati</taxon>
        <taxon>Pseudomonadota</taxon>
        <taxon>Alphaproteobacteria</taxon>
        <taxon>Hyphomicrobiales</taxon>
        <taxon>Rhizobiaceae</taxon>
        <taxon>Rhizobium/Agrobacterium group</taxon>
        <taxon>Rhizobium</taxon>
    </lineage>
</organism>
<evidence type="ECO:0000313" key="1">
    <source>
        <dbReference type="EMBL" id="TDK39047.1"/>
    </source>
</evidence>
<dbReference type="InterPro" id="IPR007460">
    <property type="entry name" value="BrnT_toxin"/>
</dbReference>
<dbReference type="InterPro" id="IPR038573">
    <property type="entry name" value="BrnT_sf"/>
</dbReference>
<dbReference type="EMBL" id="SMTL01000001">
    <property type="protein sequence ID" value="TDK39047.1"/>
    <property type="molecule type" value="Genomic_DNA"/>
</dbReference>
<dbReference type="AlphaFoldDB" id="A0A4R5UMD4"/>
<proteinExistence type="predicted"/>
<evidence type="ECO:0000313" key="2">
    <source>
        <dbReference type="Proteomes" id="UP000295238"/>
    </source>
</evidence>
<dbReference type="OrthoDB" id="839663at2"/>
<dbReference type="RefSeq" id="WP_133314495.1">
    <property type="nucleotide sequence ID" value="NZ_SMTL01000001.1"/>
</dbReference>
<name>A0A4R5UMD4_9HYPH</name>
<dbReference type="Proteomes" id="UP000295238">
    <property type="component" value="Unassembled WGS sequence"/>
</dbReference>
<reference evidence="1 2" key="1">
    <citation type="submission" date="2019-03" db="EMBL/GenBank/DDBJ databases">
        <title>Rhizobium sp. nov., an bacterium isolated from biocrust in Mu Us Desert.</title>
        <authorList>
            <person name="Lixiong L."/>
        </authorList>
    </citation>
    <scope>NUCLEOTIDE SEQUENCE [LARGE SCALE GENOMIC DNA]</scope>
    <source>
        <strain evidence="1 2">SPY-1</strain>
    </source>
</reference>
<gene>
    <name evidence="1" type="ORF">E2F50_02605</name>
</gene>
<dbReference type="Gene3D" id="3.10.450.530">
    <property type="entry name" value="Ribonuclease toxin, BrnT, of type II toxin-antitoxin system"/>
    <property type="match status" value="1"/>
</dbReference>
<keyword evidence="2" id="KW-1185">Reference proteome</keyword>
<sequence length="93" mass="11004">MEFEFNAEKSASNKNKHGIDFLEAQALWRDGAYLDLDARSDNEHRFARIGRIGGMLWVAIYTLRGRSIRIISVRRAHDTERRRYEDHFRPGIR</sequence>